<dbReference type="GO" id="GO:0005634">
    <property type="term" value="C:nucleus"/>
    <property type="evidence" value="ECO:0007669"/>
    <property type="project" value="UniProtKB-SubCell"/>
</dbReference>
<protein>
    <recommendedName>
        <fullName evidence="7">BHLH domain-containing protein</fullName>
    </recommendedName>
</protein>
<evidence type="ECO:0000256" key="2">
    <source>
        <dbReference type="ARBA" id="ARBA00022491"/>
    </source>
</evidence>
<name>A0A9N7Y6K1_PLEPL</name>
<dbReference type="Proteomes" id="UP001153269">
    <property type="component" value="Unassembled WGS sequence"/>
</dbReference>
<evidence type="ECO:0000256" key="5">
    <source>
        <dbReference type="ARBA" id="ARBA00023242"/>
    </source>
</evidence>
<keyword evidence="5" id="KW-0539">Nucleus</keyword>
<organism evidence="8 9">
    <name type="scientific">Pleuronectes platessa</name>
    <name type="common">European plaice</name>
    <dbReference type="NCBI Taxonomy" id="8262"/>
    <lineage>
        <taxon>Eukaryota</taxon>
        <taxon>Metazoa</taxon>
        <taxon>Chordata</taxon>
        <taxon>Craniata</taxon>
        <taxon>Vertebrata</taxon>
        <taxon>Euteleostomi</taxon>
        <taxon>Actinopterygii</taxon>
        <taxon>Neopterygii</taxon>
        <taxon>Teleostei</taxon>
        <taxon>Neoteleostei</taxon>
        <taxon>Acanthomorphata</taxon>
        <taxon>Carangaria</taxon>
        <taxon>Pleuronectiformes</taxon>
        <taxon>Pleuronectoidei</taxon>
        <taxon>Pleuronectidae</taxon>
        <taxon>Pleuronectes</taxon>
    </lineage>
</organism>
<dbReference type="AlphaFoldDB" id="A0A9N7Y6K1"/>
<dbReference type="InterPro" id="IPR011598">
    <property type="entry name" value="bHLH_dom"/>
</dbReference>
<dbReference type="EMBL" id="CADEAL010000108">
    <property type="protein sequence ID" value="CAB1414467.1"/>
    <property type="molecule type" value="Genomic_DNA"/>
</dbReference>
<evidence type="ECO:0000256" key="6">
    <source>
        <dbReference type="SAM" id="MobiDB-lite"/>
    </source>
</evidence>
<feature type="compositionally biased region" description="Polar residues" evidence="6">
    <location>
        <begin position="196"/>
        <end position="212"/>
    </location>
</feature>
<dbReference type="PROSITE" id="PS50888">
    <property type="entry name" value="BHLH"/>
    <property type="match status" value="1"/>
</dbReference>
<dbReference type="InterPro" id="IPR050370">
    <property type="entry name" value="HES_HEY"/>
</dbReference>
<dbReference type="Pfam" id="PF00010">
    <property type="entry name" value="HLH"/>
    <property type="match status" value="1"/>
</dbReference>
<dbReference type="InterPro" id="IPR036638">
    <property type="entry name" value="HLH_DNA-bd_sf"/>
</dbReference>
<dbReference type="SMART" id="SM00353">
    <property type="entry name" value="HLH"/>
    <property type="match status" value="1"/>
</dbReference>
<keyword evidence="2" id="KW-0678">Repressor</keyword>
<dbReference type="GO" id="GO:0046983">
    <property type="term" value="F:protein dimerization activity"/>
    <property type="evidence" value="ECO:0007669"/>
    <property type="project" value="InterPro"/>
</dbReference>
<comment type="subcellular location">
    <subcellularLocation>
        <location evidence="1">Nucleus</location>
    </subcellularLocation>
</comment>
<gene>
    <name evidence="8" type="ORF">PLEPLA_LOCUS2176</name>
</gene>
<keyword evidence="9" id="KW-1185">Reference proteome</keyword>
<comment type="caution">
    <text evidence="8">The sequence shown here is derived from an EMBL/GenBank/DDBJ whole genome shotgun (WGS) entry which is preliminary data.</text>
</comment>
<evidence type="ECO:0000313" key="9">
    <source>
        <dbReference type="Proteomes" id="UP001153269"/>
    </source>
</evidence>
<sequence length="258" mass="28849">MTFPSLQSFQGAVWRIGRRGSEDKGRPAILLGASVRLVSKPLMEKKRRARINKCLDQLKLLLESFYSSNIRKRKLEKADILELTVKHLRNLQRIQSCSVGASKFSDHQTGFRSCLANVDQYLIMADTLNGGDRWMVSQLSSKLSRSLQGRGQVSSTMDSSLVRAEARVEEEEEGEEEKEALRLLPPAAGPEEGITARSNVQKLNSAGTSRFPTSEEARQSRGAKQAVGVENSPSHKKRLSVSHRNEAAHSQHSVWRPW</sequence>
<dbReference type="PANTHER" id="PTHR10985">
    <property type="entry name" value="BASIC HELIX-LOOP-HELIX TRANSCRIPTION FACTOR, HES-RELATED"/>
    <property type="match status" value="1"/>
</dbReference>
<evidence type="ECO:0000256" key="3">
    <source>
        <dbReference type="ARBA" id="ARBA00023015"/>
    </source>
</evidence>
<feature type="region of interest" description="Disordered" evidence="6">
    <location>
        <begin position="147"/>
        <end position="258"/>
    </location>
</feature>
<evidence type="ECO:0000256" key="4">
    <source>
        <dbReference type="ARBA" id="ARBA00023163"/>
    </source>
</evidence>
<evidence type="ECO:0000313" key="8">
    <source>
        <dbReference type="EMBL" id="CAB1414467.1"/>
    </source>
</evidence>
<proteinExistence type="predicted"/>
<evidence type="ECO:0000256" key="1">
    <source>
        <dbReference type="ARBA" id="ARBA00004123"/>
    </source>
</evidence>
<dbReference type="SUPFAM" id="SSF47459">
    <property type="entry name" value="HLH, helix-loop-helix DNA-binding domain"/>
    <property type="match status" value="1"/>
</dbReference>
<reference evidence="8" key="1">
    <citation type="submission" date="2020-03" db="EMBL/GenBank/DDBJ databases">
        <authorList>
            <person name="Weist P."/>
        </authorList>
    </citation>
    <scope>NUCLEOTIDE SEQUENCE</scope>
</reference>
<evidence type="ECO:0000259" key="7">
    <source>
        <dbReference type="PROSITE" id="PS50888"/>
    </source>
</evidence>
<feature type="domain" description="BHLH" evidence="7">
    <location>
        <begin position="35"/>
        <end position="91"/>
    </location>
</feature>
<keyword evidence="3" id="KW-0805">Transcription regulation</keyword>
<dbReference type="Gene3D" id="4.10.280.10">
    <property type="entry name" value="Helix-loop-helix DNA-binding domain"/>
    <property type="match status" value="1"/>
</dbReference>
<accession>A0A9N7Y6K1</accession>
<feature type="compositionally biased region" description="Acidic residues" evidence="6">
    <location>
        <begin position="168"/>
        <end position="178"/>
    </location>
</feature>
<keyword evidence="4" id="KW-0804">Transcription</keyword>
<dbReference type="CDD" id="cd11410">
    <property type="entry name" value="bHLH_O_HES"/>
    <property type="match status" value="1"/>
</dbReference>